<dbReference type="STRING" id="282199.GCA_001049735_02169"/>
<protein>
    <recommendedName>
        <fullName evidence="3">Cyclic nucleotide-binding domain-containing protein</fullName>
    </recommendedName>
</protein>
<evidence type="ECO:0000313" key="2">
    <source>
        <dbReference type="Proteomes" id="UP000048949"/>
    </source>
</evidence>
<dbReference type="OrthoDB" id="9933430at2"/>
<dbReference type="Proteomes" id="UP000048949">
    <property type="component" value="Unassembled WGS sequence"/>
</dbReference>
<name>A0A0U1NNN7_9RHOB</name>
<evidence type="ECO:0008006" key="3">
    <source>
        <dbReference type="Google" id="ProtNLM"/>
    </source>
</evidence>
<proteinExistence type="predicted"/>
<sequence length="117" mass="12937">MRTSFFDSFSMVELPRQTVGPLATILEAGSDTDRLVFLEYGAAIGSDKMKYGDGHALNFKEFLAGSLYFTSISSQSVCRVIYIPRDYIREALCRENALTWTVARCVATEHLALQGAG</sequence>
<evidence type="ECO:0000313" key="1">
    <source>
        <dbReference type="EMBL" id="CRK76113.1"/>
    </source>
</evidence>
<organism evidence="1 2">
    <name type="scientific">Nereida ignava</name>
    <dbReference type="NCBI Taxonomy" id="282199"/>
    <lineage>
        <taxon>Bacteria</taxon>
        <taxon>Pseudomonadati</taxon>
        <taxon>Pseudomonadota</taxon>
        <taxon>Alphaproteobacteria</taxon>
        <taxon>Rhodobacterales</taxon>
        <taxon>Roseobacteraceae</taxon>
        <taxon>Nereida</taxon>
    </lineage>
</organism>
<dbReference type="AlphaFoldDB" id="A0A0U1NNN7"/>
<accession>A0A0U1NNN7</accession>
<dbReference type="SUPFAM" id="SSF51206">
    <property type="entry name" value="cAMP-binding domain-like"/>
    <property type="match status" value="1"/>
</dbReference>
<keyword evidence="2" id="KW-1185">Reference proteome</keyword>
<reference evidence="1 2" key="1">
    <citation type="submission" date="2015-04" db="EMBL/GenBank/DDBJ databases">
        <authorList>
            <person name="Syromyatnikov M.Y."/>
            <person name="Popov V.N."/>
        </authorList>
    </citation>
    <scope>NUCLEOTIDE SEQUENCE [LARGE SCALE GENOMIC DNA]</scope>
    <source>
        <strain evidence="1 2">CECT 5292</strain>
    </source>
</reference>
<dbReference type="InterPro" id="IPR018490">
    <property type="entry name" value="cNMP-bd_dom_sf"/>
</dbReference>
<dbReference type="EMBL" id="CVQV01000013">
    <property type="protein sequence ID" value="CRK76113.1"/>
    <property type="molecule type" value="Genomic_DNA"/>
</dbReference>
<gene>
    <name evidence="1" type="ORF">NIG5292_02170</name>
</gene>
<dbReference type="RefSeq" id="WP_048599530.1">
    <property type="nucleotide sequence ID" value="NZ_CVPC01000013.1"/>
</dbReference>